<dbReference type="AlphaFoldDB" id="A0A165PVE7"/>
<dbReference type="Gene3D" id="3.30.9.10">
    <property type="entry name" value="D-Amino Acid Oxidase, subunit A, domain 2"/>
    <property type="match status" value="1"/>
</dbReference>
<evidence type="ECO:0000313" key="2">
    <source>
        <dbReference type="EMBL" id="KZT68670.1"/>
    </source>
</evidence>
<evidence type="ECO:0000313" key="3">
    <source>
        <dbReference type="Proteomes" id="UP000076727"/>
    </source>
</evidence>
<dbReference type="OrthoDB" id="429143at2759"/>
<dbReference type="PANTHER" id="PTHR13847:SF260">
    <property type="entry name" value="FAD DEPENDENT OXIDOREDUCTASE DOMAIN-CONTAINING PROTEIN"/>
    <property type="match status" value="1"/>
</dbReference>
<proteinExistence type="predicted"/>
<keyword evidence="3" id="KW-1185">Reference proteome</keyword>
<dbReference type="Pfam" id="PF01266">
    <property type="entry name" value="DAO"/>
    <property type="match status" value="1"/>
</dbReference>
<dbReference type="GO" id="GO:0005737">
    <property type="term" value="C:cytoplasm"/>
    <property type="evidence" value="ECO:0007669"/>
    <property type="project" value="TreeGrafter"/>
</dbReference>
<organism evidence="2 3">
    <name type="scientific">Daedalea quercina L-15889</name>
    <dbReference type="NCBI Taxonomy" id="1314783"/>
    <lineage>
        <taxon>Eukaryota</taxon>
        <taxon>Fungi</taxon>
        <taxon>Dikarya</taxon>
        <taxon>Basidiomycota</taxon>
        <taxon>Agaricomycotina</taxon>
        <taxon>Agaricomycetes</taxon>
        <taxon>Polyporales</taxon>
        <taxon>Fomitopsis</taxon>
    </lineage>
</organism>
<reference evidence="2 3" key="1">
    <citation type="journal article" date="2016" name="Mol. Biol. Evol.">
        <title>Comparative Genomics of Early-Diverging Mushroom-Forming Fungi Provides Insights into the Origins of Lignocellulose Decay Capabilities.</title>
        <authorList>
            <person name="Nagy L.G."/>
            <person name="Riley R."/>
            <person name="Tritt A."/>
            <person name="Adam C."/>
            <person name="Daum C."/>
            <person name="Floudas D."/>
            <person name="Sun H."/>
            <person name="Yadav J.S."/>
            <person name="Pangilinan J."/>
            <person name="Larsson K.H."/>
            <person name="Matsuura K."/>
            <person name="Barry K."/>
            <person name="Labutti K."/>
            <person name="Kuo R."/>
            <person name="Ohm R.A."/>
            <person name="Bhattacharya S.S."/>
            <person name="Shirouzu T."/>
            <person name="Yoshinaga Y."/>
            <person name="Martin F.M."/>
            <person name="Grigoriev I.V."/>
            <person name="Hibbett D.S."/>
        </authorList>
    </citation>
    <scope>NUCLEOTIDE SEQUENCE [LARGE SCALE GENOMIC DNA]</scope>
    <source>
        <strain evidence="2 3">L-15889</strain>
    </source>
</reference>
<gene>
    <name evidence="2" type="ORF">DAEQUDRAFT_766078</name>
</gene>
<sequence>MAVLLIPTSALADSQRVLGLQVDHAPAPLPVANWTKSFWVNSPGANPLAGEGSEGLLTDEADVCIIGSGLTGVSAAYHLGKELEESDGSEKLKVVILDARDFCTGATGRNGGHLSPVAFAHFNSASQRFGTDEALRWLALERHTVSSIVQIIQAHGLEEAVDLVNNGRIELLVTPEELVEAKADFEAAKTAGVCLDDVTWLKENETFGSSYPGYSHTGYNLWPLKFVTKLYKLAAASPALNLTLHTRTPVIAINPSDGSSESSTTHLWTLTTSRGSIFCTRIIHSTNAYVSHLLPHMRGPTGVVPVRGQVMALRAAAPVESISRHAWTGNEGFEYWFPRPLEKGQEHPLVILGGGREATMPDYEFYVADDSEINAKAGSALRKFLPALFPGKYEEGREPEMEWTGIMGYTVTGDPLVGPVVDPNNSTNVYDGHFVSAGYSGHGMPRAFACAEAVAQMVAAEILGKSWSPPEWLPQHYLTQAV</sequence>
<dbReference type="InterPro" id="IPR006076">
    <property type="entry name" value="FAD-dep_OxRdtase"/>
</dbReference>
<dbReference type="PANTHER" id="PTHR13847">
    <property type="entry name" value="SARCOSINE DEHYDROGENASE-RELATED"/>
    <property type="match status" value="1"/>
</dbReference>
<accession>A0A165PVE7</accession>
<feature type="domain" description="FAD dependent oxidoreductase" evidence="1">
    <location>
        <begin position="62"/>
        <end position="457"/>
    </location>
</feature>
<dbReference type="STRING" id="1314783.A0A165PVE7"/>
<dbReference type="InterPro" id="IPR036188">
    <property type="entry name" value="FAD/NAD-bd_sf"/>
</dbReference>
<dbReference type="Proteomes" id="UP000076727">
    <property type="component" value="Unassembled WGS sequence"/>
</dbReference>
<dbReference type="Gene3D" id="3.50.50.60">
    <property type="entry name" value="FAD/NAD(P)-binding domain"/>
    <property type="match status" value="1"/>
</dbReference>
<name>A0A165PVE7_9APHY</name>
<dbReference type="EMBL" id="KV429064">
    <property type="protein sequence ID" value="KZT68670.1"/>
    <property type="molecule type" value="Genomic_DNA"/>
</dbReference>
<dbReference type="SUPFAM" id="SSF51905">
    <property type="entry name" value="FAD/NAD(P)-binding domain"/>
    <property type="match status" value="1"/>
</dbReference>
<protein>
    <submittedName>
        <fullName evidence="2">FAD dependent oxidoreductase</fullName>
    </submittedName>
</protein>
<evidence type="ECO:0000259" key="1">
    <source>
        <dbReference type="Pfam" id="PF01266"/>
    </source>
</evidence>